<feature type="domain" description="CortBP2/NAV1-like AAA+ ATPase lid" evidence="3">
    <location>
        <begin position="2201"/>
        <end position="2308"/>
    </location>
</feature>
<dbReference type="Pfam" id="PF25408">
    <property type="entry name" value="AAA_lid_NAV1"/>
    <property type="match status" value="1"/>
</dbReference>
<feature type="region of interest" description="Disordered" evidence="2">
    <location>
        <begin position="106"/>
        <end position="282"/>
    </location>
</feature>
<evidence type="ECO:0000259" key="3">
    <source>
        <dbReference type="Pfam" id="PF25408"/>
    </source>
</evidence>
<feature type="compositionally biased region" description="Polar residues" evidence="2">
    <location>
        <begin position="222"/>
        <end position="249"/>
    </location>
</feature>
<dbReference type="Proteomes" id="UP000728185">
    <property type="component" value="Unassembled WGS sequence"/>
</dbReference>
<keyword evidence="5" id="KW-1185">Reference proteome</keyword>
<dbReference type="InterPro" id="IPR027417">
    <property type="entry name" value="P-loop_NTPase"/>
</dbReference>
<dbReference type="InterPro" id="IPR057568">
    <property type="entry name" value="CortBP2_NAV1-like_AAA_lid"/>
</dbReference>
<sequence length="2400" mass="262255">MSALALALFRIEATQNGAPDSGQWSNTGILLPGSISGNRQSNQPCLSRRASSLSYRSAASTQSGTTSDCSTPTGTITDGGATLACSPDSHTCESAERTLINSSLEQQKPLPQKTHQSQQQKHQQRQQQPRNNYHSHQQGLVDSSGSDRSRLPNITNLCSGAQSMQHRSNYAAPPTPDSDWGSSSCDSQPRARMSHTISSLPPQSLITFRPKSLPSSHHRQQHSQAGAYQTGLQPNNHVEQQCSTANLRSQSRENNRSDQHVIYVGQKKKTRSKTESFSGADGKTRPYLSKGFHCGVSQSVQSQGAWTCTTEGPFDRASSVGVARNLNARDESVSRPTSSTGFVKHSIGGRSSEPRSLPQYSQQSNCHSHTQIVSPYQPCVYTPDQGRQNYPANSLAANGGYNMSITKTVSGGCGTQNSGHGTTFNNYHSFGPATSSASENQAFLSTSNLHLSGRSKQPITSMNQPYSPTASEYQQATVDARLVSSPTVGSILRLPGKQTSLDEICTIPHAINQQQLGNSSAPIITHVAKKSLTNNKSRTASIPSSNSATSSLSAGDEKIFCDSGISSSSYSKDSACTSPSDQQSLVKSAKLNEQGSKSFAHNADYRQEPSSELVVDQCTSRKTNDPEPRRANSVFPSTYSAVPQLGVMRARSTEPQSCQMVDKYTNSGSATQSKIQRPTTIVSSAEQPILKAANETSGIMMTPRQKARELYSLVRNREEKRIQIDPKQSSVTSSNEIKGESRSHDLSAILSNPPTKETAYLGQSEQPGNNEWRVLASAIEASKRKVTNNNRIDGVSTKQSTSFPDDSNFKVGTFMSHSQYTDSDKGRFTSSNRCDLDQNKVGGSKADLICNATTPNEIQHPRNERLPPEGKCQPCTRTGRQLKVTHSLDEFVNEDNQKCVSKSTLELSTCQPVADSRVENSNESGLSSAMIAADLADPEQLLSSLSKLNLDPSQGNSLWDDSYFSDVESEYAALELLLPFSQSTFKAGENTRGPTESSCQNGKLREAGCFSDTEAIFASKPTGRPSVMASAQADTKSNWSQAAVHGSNHGQTKPTPVASVAPIMASSSSSPLSSLIKPHGSHMSLHLPKTSPDMNIKDPCSAMAAFEAELAMGADGLFDLDYLKWPRLRSAQSISHSISNDKSVAQSLCRSESVSTGLSQRPLISGVGETHAGSNHFACSSTERIHHVGMLPKRVFEPFAPRKRTLTGGCHPTGFVSTDNDARTRSHESHDSSIADFYPERWLREQSDPPGAAVSTKKDGIGTTSMQVTNEPGFADKERSNRSYSGKMQDSRRHQPNMLIIPRSMPLYETATDVVNYPSVTINRNATSKSIYQPTRQNSFRANKCSANGSSSASTTAVECETTRPFAQVQPQGKLGEMSMGEPRVKISGTGKLLKSDSLKLANGEKTKRFGLKLDKQFKKHSSGKCVRSPSPCVTNKLSVIQQETNKHAIGKNKTANPGTTNRLTEMERAVREELASRKTRGISPISPSVLDGIDPNRLALRSSPAPGSTLSSSTCRDRSIHDEYINDTLQLPTSCALVHPRQRDASSPCAIQDTVGNAINLDTTASDTTISTGCPPCAIVHPLKVPTTDVGLEESNISSRAPSKMSVFKSSSFDSVDSKPCPILTVSLCETSADFDGLETRMNTETGQSLERLTDKVKQLTTLNTMKDSEIRELKSTVNQLRTDLTKIQTNHQLMANGMHPRPPRSTSCRAIPDNLRQQESQETVSLNSLTSGTSSGGPEPNCNRMPSPAPDLLTRHSPSPTSDGERVPGKRSRWIRPGLGKAFKKRSKSSMNTSDRSVVHAEPHHKDGVVPTATVCNNPGIARNLLPPSSDQLNNRLSPCPSSSSSHVDPNDQCAQNLLLRMRWELSCLEADNKRLRRLILNTPALTDPPDAVKSVSNSVVTLADMELTISNYTLQCNRVPGKDDSTVFRYRPSGNPEEPMDFSPNMKVHPDCSPSVWITRFNQAGPSDSRLTWFSVVHLEGSVIPRGSETGNSNSPECTVPSEQAQLNLLSFETLIPADMLLDYLKQMREHRLVVLCGPTGTRKTRILHKIAELLVQDSKQPNSIRSFYVKPNGSTMIKELQCFVGQHLATFNRHGIPQVMILENLHHIQGSLVEMLEILTKNHPTPWPVILATSDLLNDQLKMLEGRFAVHFIEHLTDFDSTASYLSSYLRRKLAQARLFLSKPDVEQSRHNPSPDSSDDDTTLAQLVTWIPKVWKYLNRLSSTQSQHACPAIFGLRIFLACPIDVAASKHWFTDLWNNLFIPFLFKTRSADDAVGPPDTHGIRLSDSFDWIMATWPWPREKSEVLSAVGKGVNEVTKTDESFWTLPPASPTPSAQKHNMATPNRIALAQNRTSQDSGIISDGYLNMYGVNLERPYLRFINLLSFFKQFFLVLYTF</sequence>
<evidence type="ECO:0000313" key="5">
    <source>
        <dbReference type="Proteomes" id="UP000728185"/>
    </source>
</evidence>
<organism evidence="4 5">
    <name type="scientific">Fasciolopsis buskii</name>
    <dbReference type="NCBI Taxonomy" id="27845"/>
    <lineage>
        <taxon>Eukaryota</taxon>
        <taxon>Metazoa</taxon>
        <taxon>Spiralia</taxon>
        <taxon>Lophotrochozoa</taxon>
        <taxon>Platyhelminthes</taxon>
        <taxon>Trematoda</taxon>
        <taxon>Digenea</taxon>
        <taxon>Plagiorchiida</taxon>
        <taxon>Echinostomata</taxon>
        <taxon>Echinostomatoidea</taxon>
        <taxon>Fasciolidae</taxon>
        <taxon>Fasciolopsis</taxon>
    </lineage>
</organism>
<feature type="region of interest" description="Disordered" evidence="2">
    <location>
        <begin position="1210"/>
        <end position="1232"/>
    </location>
</feature>
<dbReference type="PANTHER" id="PTHR12784">
    <property type="entry name" value="STEERIN"/>
    <property type="match status" value="1"/>
</dbReference>
<evidence type="ECO:0000256" key="1">
    <source>
        <dbReference type="ARBA" id="ARBA00023054"/>
    </source>
</evidence>
<feature type="compositionally biased region" description="Basic and acidic residues" evidence="2">
    <location>
        <begin position="1799"/>
        <end position="1810"/>
    </location>
</feature>
<feature type="region of interest" description="Disordered" evidence="2">
    <location>
        <begin position="721"/>
        <end position="743"/>
    </location>
</feature>
<feature type="compositionally biased region" description="Basic and acidic residues" evidence="2">
    <location>
        <begin position="1220"/>
        <end position="1232"/>
    </location>
</feature>
<feature type="region of interest" description="Disordered" evidence="2">
    <location>
        <begin position="1245"/>
        <end position="1294"/>
    </location>
</feature>
<dbReference type="OrthoDB" id="2161974at2759"/>
<feature type="compositionally biased region" description="Polar residues" evidence="2">
    <location>
        <begin position="151"/>
        <end position="168"/>
    </location>
</feature>
<feature type="region of interest" description="Disordered" evidence="2">
    <location>
        <begin position="599"/>
        <end position="634"/>
    </location>
</feature>
<dbReference type="SUPFAM" id="SSF52540">
    <property type="entry name" value="P-loop containing nucleoside triphosphate hydrolases"/>
    <property type="match status" value="1"/>
</dbReference>
<feature type="compositionally biased region" description="Low complexity" evidence="2">
    <location>
        <begin position="1727"/>
        <end position="1739"/>
    </location>
</feature>
<evidence type="ECO:0000313" key="4">
    <source>
        <dbReference type="EMBL" id="KAA0198475.1"/>
    </source>
</evidence>
<comment type="caution">
    <text evidence="4">The sequence shown here is derived from an EMBL/GenBank/DDBJ whole genome shotgun (WGS) entry which is preliminary data.</text>
</comment>
<keyword evidence="1" id="KW-0175">Coiled coil</keyword>
<feature type="compositionally biased region" description="Polar residues" evidence="2">
    <location>
        <begin position="726"/>
        <end position="736"/>
    </location>
</feature>
<accession>A0A8E0VNW1</accession>
<feature type="region of interest" description="Disordered" evidence="2">
    <location>
        <begin position="1719"/>
        <end position="1852"/>
    </location>
</feature>
<feature type="compositionally biased region" description="Polar residues" evidence="2">
    <location>
        <begin position="1829"/>
        <end position="1839"/>
    </location>
</feature>
<feature type="compositionally biased region" description="Low complexity" evidence="2">
    <location>
        <begin position="111"/>
        <end position="130"/>
    </location>
</feature>
<gene>
    <name evidence="4" type="ORF">FBUS_01799</name>
</gene>
<reference evidence="4" key="1">
    <citation type="submission" date="2019-05" db="EMBL/GenBank/DDBJ databases">
        <title>Annotation for the trematode Fasciolopsis buski.</title>
        <authorList>
            <person name="Choi Y.-J."/>
        </authorList>
    </citation>
    <scope>NUCLEOTIDE SEQUENCE</scope>
    <source>
        <strain evidence="4">HT</strain>
        <tissue evidence="4">Whole worm</tissue>
    </source>
</reference>
<dbReference type="EMBL" id="LUCM01001717">
    <property type="protein sequence ID" value="KAA0198475.1"/>
    <property type="molecule type" value="Genomic_DNA"/>
</dbReference>
<name>A0A8E0VNW1_9TREM</name>
<dbReference type="GO" id="GO:0022008">
    <property type="term" value="P:neurogenesis"/>
    <property type="evidence" value="ECO:0007669"/>
    <property type="project" value="InterPro"/>
</dbReference>
<feature type="region of interest" description="Disordered" evidence="2">
    <location>
        <begin position="328"/>
        <end position="362"/>
    </location>
</feature>
<evidence type="ECO:0000256" key="2">
    <source>
        <dbReference type="SAM" id="MobiDB-lite"/>
    </source>
</evidence>
<dbReference type="PANTHER" id="PTHR12784:SF28">
    <property type="entry name" value="PROTEIN SICKIE"/>
    <property type="match status" value="1"/>
</dbReference>
<proteinExistence type="predicted"/>
<protein>
    <recommendedName>
        <fullName evidence="3">CortBP2/NAV1-like AAA+ ATPase lid domain-containing protein</fullName>
    </recommendedName>
</protein>
<feature type="compositionally biased region" description="Polar residues" evidence="2">
    <location>
        <begin position="195"/>
        <end position="206"/>
    </location>
</feature>
<dbReference type="InterPro" id="IPR039041">
    <property type="entry name" value="Nav/unc-53"/>
</dbReference>
<feature type="compositionally biased region" description="Basic and acidic residues" evidence="2">
    <location>
        <begin position="250"/>
        <end position="259"/>
    </location>
</feature>
<feature type="compositionally biased region" description="Polar residues" evidence="2">
    <location>
        <begin position="131"/>
        <end position="144"/>
    </location>
</feature>